<dbReference type="Proteomes" id="UP000008783">
    <property type="component" value="Unassembled WGS sequence"/>
</dbReference>
<proteinExistence type="predicted"/>
<dbReference type="AlphaFoldDB" id="E3KQP8"/>
<sequence length="172" mass="18855">MAGWNGFIPVGKSLGGGHSTPTKLKKGSMRFKGLVDVHEMIVANKPGQTGIGPASKVSFDLYLVQPPQDVYRPFRHYVVCPPPAPALSGHEKYLSLSAHPSSSSHYQPPNPTSHSLLPKSFQNLNYQQSYAAALAERNQFLDNLRKSQALIKAADNCSTVMRTKFVNEIDSF</sequence>
<dbReference type="InParanoid" id="E3KQP8"/>
<dbReference type="EMBL" id="DS178301">
    <property type="protein sequence ID" value="EFP86623.2"/>
    <property type="molecule type" value="Genomic_DNA"/>
</dbReference>
<accession>E3KQP8</accession>
<name>E3KQP8_PUCGT</name>
<keyword evidence="2" id="KW-1185">Reference proteome</keyword>
<dbReference type="GeneID" id="10540884"/>
<dbReference type="OrthoDB" id="660555at2759"/>
<organism evidence="1 2">
    <name type="scientific">Puccinia graminis f. sp. tritici (strain CRL 75-36-700-3 / race SCCL)</name>
    <name type="common">Black stem rust fungus</name>
    <dbReference type="NCBI Taxonomy" id="418459"/>
    <lineage>
        <taxon>Eukaryota</taxon>
        <taxon>Fungi</taxon>
        <taxon>Dikarya</taxon>
        <taxon>Basidiomycota</taxon>
        <taxon>Pucciniomycotina</taxon>
        <taxon>Pucciniomycetes</taxon>
        <taxon>Pucciniales</taxon>
        <taxon>Pucciniaceae</taxon>
        <taxon>Puccinia</taxon>
    </lineage>
</organism>
<evidence type="ECO:0000313" key="1">
    <source>
        <dbReference type="EMBL" id="EFP86623.2"/>
    </source>
</evidence>
<dbReference type="RefSeq" id="XP_003331042.2">
    <property type="nucleotide sequence ID" value="XM_003330994.2"/>
</dbReference>
<dbReference type="KEGG" id="pgr:PGTG_13005"/>
<dbReference type="VEuPathDB" id="FungiDB:PGTG_13005"/>
<reference evidence="2" key="2">
    <citation type="journal article" date="2011" name="Proc. Natl. Acad. Sci. U.S.A.">
        <title>Obligate biotrophy features unraveled by the genomic analysis of rust fungi.</title>
        <authorList>
            <person name="Duplessis S."/>
            <person name="Cuomo C.A."/>
            <person name="Lin Y.-C."/>
            <person name="Aerts A."/>
            <person name="Tisserant E."/>
            <person name="Veneault-Fourrey C."/>
            <person name="Joly D.L."/>
            <person name="Hacquard S."/>
            <person name="Amselem J."/>
            <person name="Cantarel B.L."/>
            <person name="Chiu R."/>
            <person name="Coutinho P.M."/>
            <person name="Feau N."/>
            <person name="Field M."/>
            <person name="Frey P."/>
            <person name="Gelhaye E."/>
            <person name="Goldberg J."/>
            <person name="Grabherr M.G."/>
            <person name="Kodira C.D."/>
            <person name="Kohler A."/>
            <person name="Kuees U."/>
            <person name="Lindquist E.A."/>
            <person name="Lucas S.M."/>
            <person name="Mago R."/>
            <person name="Mauceli E."/>
            <person name="Morin E."/>
            <person name="Murat C."/>
            <person name="Pangilinan J.L."/>
            <person name="Park R."/>
            <person name="Pearson M."/>
            <person name="Quesneville H."/>
            <person name="Rouhier N."/>
            <person name="Sakthikumar S."/>
            <person name="Salamov A.A."/>
            <person name="Schmutz J."/>
            <person name="Selles B."/>
            <person name="Shapiro H."/>
            <person name="Tanguay P."/>
            <person name="Tuskan G.A."/>
            <person name="Henrissat B."/>
            <person name="Van de Peer Y."/>
            <person name="Rouze P."/>
            <person name="Ellis J.G."/>
            <person name="Dodds P.N."/>
            <person name="Schein J.E."/>
            <person name="Zhong S."/>
            <person name="Hamelin R.C."/>
            <person name="Grigoriev I.V."/>
            <person name="Szabo L.J."/>
            <person name="Martin F."/>
        </authorList>
    </citation>
    <scope>NUCLEOTIDE SEQUENCE [LARGE SCALE GENOMIC DNA]</scope>
    <source>
        <strain evidence="2">CRL 75-36-700-3 / race SCCL</strain>
    </source>
</reference>
<dbReference type="HOGENOM" id="CLU_1556034_0_0_1"/>
<protein>
    <submittedName>
        <fullName evidence="1">Uncharacterized protein</fullName>
    </submittedName>
</protein>
<reference key="1">
    <citation type="submission" date="2007-01" db="EMBL/GenBank/DDBJ databases">
        <title>The Genome Sequence of Puccinia graminis f. sp. tritici Strain CRL 75-36-700-3.</title>
        <authorList>
            <consortium name="The Broad Institute Genome Sequencing Platform"/>
            <person name="Birren B."/>
            <person name="Lander E."/>
            <person name="Galagan J."/>
            <person name="Nusbaum C."/>
            <person name="Devon K."/>
            <person name="Cuomo C."/>
            <person name="Jaffe D."/>
            <person name="Butler J."/>
            <person name="Alvarez P."/>
            <person name="Gnerre S."/>
            <person name="Grabherr M."/>
            <person name="Mauceli E."/>
            <person name="Brockman W."/>
            <person name="Young S."/>
            <person name="LaButti K."/>
            <person name="Sykes S."/>
            <person name="DeCaprio D."/>
            <person name="Crawford M."/>
            <person name="Koehrsen M."/>
            <person name="Engels R."/>
            <person name="Montgomery P."/>
            <person name="Pearson M."/>
            <person name="Howarth C."/>
            <person name="Larson L."/>
            <person name="White J."/>
            <person name="Zeng Q."/>
            <person name="Kodira C."/>
            <person name="Yandava C."/>
            <person name="Alvarado L."/>
            <person name="O'Leary S."/>
            <person name="Szabo L."/>
            <person name="Dean R."/>
            <person name="Schein J."/>
        </authorList>
    </citation>
    <scope>NUCLEOTIDE SEQUENCE</scope>
    <source>
        <strain>CRL 75-36-700-3</strain>
    </source>
</reference>
<evidence type="ECO:0000313" key="2">
    <source>
        <dbReference type="Proteomes" id="UP000008783"/>
    </source>
</evidence>
<gene>
    <name evidence="1" type="ORF">PGTG_13005</name>
</gene>